<reference evidence="5 6" key="1">
    <citation type="submission" date="2017-07" db="EMBL/GenBank/DDBJ databases">
        <authorList>
            <person name="Talla V."/>
            <person name="Backstrom N."/>
        </authorList>
    </citation>
    <scope>NUCLEOTIDE SEQUENCE [LARGE SCALE GENOMIC DNA]</scope>
</reference>
<dbReference type="EMBL" id="FZQP02002092">
    <property type="protein sequence ID" value="VVC94678.1"/>
    <property type="molecule type" value="Genomic_DNA"/>
</dbReference>
<feature type="non-terminal residue" evidence="5">
    <location>
        <position position="1"/>
    </location>
</feature>
<dbReference type="InterPro" id="IPR001360">
    <property type="entry name" value="Glyco_hydro_1"/>
</dbReference>
<gene>
    <name evidence="5" type="ORF">LSINAPIS_LOCUS6571</name>
</gene>
<keyword evidence="6" id="KW-1185">Reference proteome</keyword>
<evidence type="ECO:0000313" key="6">
    <source>
        <dbReference type="Proteomes" id="UP000324832"/>
    </source>
</evidence>
<keyword evidence="2" id="KW-0378">Hydrolase</keyword>
<dbReference type="Gene3D" id="3.20.20.80">
    <property type="entry name" value="Glycosidases"/>
    <property type="match status" value="1"/>
</dbReference>
<evidence type="ECO:0000256" key="4">
    <source>
        <dbReference type="RuleBase" id="RU003690"/>
    </source>
</evidence>
<dbReference type="GO" id="GO:0008422">
    <property type="term" value="F:beta-glucosidase activity"/>
    <property type="evidence" value="ECO:0007669"/>
    <property type="project" value="TreeGrafter"/>
</dbReference>
<evidence type="ECO:0000256" key="1">
    <source>
        <dbReference type="ARBA" id="ARBA00010838"/>
    </source>
</evidence>
<protein>
    <submittedName>
        <fullName evidence="5">Uncharacterized protein</fullName>
    </submittedName>
</protein>
<dbReference type="Proteomes" id="UP000324832">
    <property type="component" value="Unassembled WGS sequence"/>
</dbReference>
<sequence length="285" mass="33339">YLCTKNILLAHAKAWRVYDEEFRSLYHGKISITNQMYWLQAETEEFEELAELARQLYVGLYLHPIFSSKGGWPSSVENWIAEKSEREGYRNSRLPAFTDEEKELVKGTYDFVGINYYTSREVRPPNDGEKIGDYPFYGAPEIGAVFQAGVNWPRSARWLYVYPHGIRKLLMWLRRTYGDLEYMILENGFAVHDESLDDRPRVKYLKDHLEQILLAIKDGGNVTHFSIWSLMDNFEWTDGYSVKFGLYKVDFTDPRRKRTPRLSAIYYANVIAHHSPDGALSNILH</sequence>
<accession>A0A5E4QAA4</accession>
<comment type="similarity">
    <text evidence="1 4">Belongs to the glycosyl hydrolase 1 family.</text>
</comment>
<dbReference type="PRINTS" id="PR00131">
    <property type="entry name" value="GLHYDRLASE1"/>
</dbReference>
<dbReference type="AlphaFoldDB" id="A0A5E4QAA4"/>
<evidence type="ECO:0000313" key="5">
    <source>
        <dbReference type="EMBL" id="VVC94678.1"/>
    </source>
</evidence>
<dbReference type="PANTHER" id="PTHR10353">
    <property type="entry name" value="GLYCOSYL HYDROLASE"/>
    <property type="match status" value="1"/>
</dbReference>
<dbReference type="PANTHER" id="PTHR10353:SF36">
    <property type="entry name" value="LP05116P"/>
    <property type="match status" value="1"/>
</dbReference>
<name>A0A5E4QAA4_9NEOP</name>
<organism evidence="5 6">
    <name type="scientific">Leptidea sinapis</name>
    <dbReference type="NCBI Taxonomy" id="189913"/>
    <lineage>
        <taxon>Eukaryota</taxon>
        <taxon>Metazoa</taxon>
        <taxon>Ecdysozoa</taxon>
        <taxon>Arthropoda</taxon>
        <taxon>Hexapoda</taxon>
        <taxon>Insecta</taxon>
        <taxon>Pterygota</taxon>
        <taxon>Neoptera</taxon>
        <taxon>Endopterygota</taxon>
        <taxon>Lepidoptera</taxon>
        <taxon>Glossata</taxon>
        <taxon>Ditrysia</taxon>
        <taxon>Papilionoidea</taxon>
        <taxon>Pieridae</taxon>
        <taxon>Dismorphiinae</taxon>
        <taxon>Leptidea</taxon>
    </lineage>
</organism>
<dbReference type="Pfam" id="PF00232">
    <property type="entry name" value="Glyco_hydro_1"/>
    <property type="match status" value="1"/>
</dbReference>
<evidence type="ECO:0000256" key="3">
    <source>
        <dbReference type="ARBA" id="ARBA00023295"/>
    </source>
</evidence>
<dbReference type="GO" id="GO:0005975">
    <property type="term" value="P:carbohydrate metabolic process"/>
    <property type="evidence" value="ECO:0007669"/>
    <property type="project" value="InterPro"/>
</dbReference>
<dbReference type="SUPFAM" id="SSF51445">
    <property type="entry name" value="(Trans)glycosidases"/>
    <property type="match status" value="1"/>
</dbReference>
<evidence type="ECO:0000256" key="2">
    <source>
        <dbReference type="ARBA" id="ARBA00022801"/>
    </source>
</evidence>
<keyword evidence="3" id="KW-0326">Glycosidase</keyword>
<dbReference type="InterPro" id="IPR017853">
    <property type="entry name" value="GH"/>
</dbReference>
<proteinExistence type="inferred from homology"/>